<protein>
    <recommendedName>
        <fullName evidence="3">PNPLA domain-containing protein</fullName>
    </recommendedName>
</protein>
<comment type="caution">
    <text evidence="2">Lacks conserved residue(s) required for the propagation of feature annotation.</text>
</comment>
<dbReference type="PROSITE" id="PS51635">
    <property type="entry name" value="PNPLA"/>
    <property type="match status" value="1"/>
</dbReference>
<sequence length="292" mass="31623">MIGFSLSPGGLLLPYHLGVLAALSYHGHLTPETHLAGSSAGAIAVASHAANVAPHVALEASMRISAQCNPFFLARGGLMPSLQQELNELLPTNAEHIVNERPGIVGMAHLELFPKRQPILATQSFESREALIDAVCASSMFPYFTSNKPFHVVGRPGSPLARVVVDGVFTEPLWRFGCPNLLKTRCGDDEGGRRGAHNLDRTVCISVFPKELVGLGWTNNGGGRISSTGRLNNDRGVISPPLQVNNMLGQISRLGLLMCTPGSRKDLKRVYEDGWKDGERWVKDEEATTFHK</sequence>
<dbReference type="GO" id="GO:0055088">
    <property type="term" value="P:lipid homeostasis"/>
    <property type="evidence" value="ECO:0007669"/>
    <property type="project" value="TreeGrafter"/>
</dbReference>
<evidence type="ECO:0000313" key="4">
    <source>
        <dbReference type="EMBL" id="CAE0404066.1"/>
    </source>
</evidence>
<dbReference type="PANTHER" id="PTHR12406">
    <property type="entry name" value="CALCIUM-INDEPENDENT PHOSPHOLIPASE A2 IPLA2 -RELATED"/>
    <property type="match status" value="1"/>
</dbReference>
<dbReference type="GO" id="GO:0005737">
    <property type="term" value="C:cytoplasm"/>
    <property type="evidence" value="ECO:0007669"/>
    <property type="project" value="TreeGrafter"/>
</dbReference>
<dbReference type="AlphaFoldDB" id="A0A7S3KXK8"/>
<dbReference type="GO" id="GO:0004806">
    <property type="term" value="F:triacylglycerol lipase activity"/>
    <property type="evidence" value="ECO:0007669"/>
    <property type="project" value="TreeGrafter"/>
</dbReference>
<feature type="domain" description="PNPLA" evidence="3">
    <location>
        <begin position="4"/>
        <end position="179"/>
    </location>
</feature>
<gene>
    <name evidence="4" type="ORF">ACOF00016_LOCUS2245</name>
</gene>
<keyword evidence="2" id="KW-0442">Lipid degradation</keyword>
<dbReference type="GO" id="GO:0016020">
    <property type="term" value="C:membrane"/>
    <property type="evidence" value="ECO:0007669"/>
    <property type="project" value="TreeGrafter"/>
</dbReference>
<dbReference type="GO" id="GO:0019433">
    <property type="term" value="P:triglyceride catabolic process"/>
    <property type="evidence" value="ECO:0007669"/>
    <property type="project" value="TreeGrafter"/>
</dbReference>
<accession>A0A7S3KXK8</accession>
<proteinExistence type="predicted"/>
<dbReference type="InterPro" id="IPR016035">
    <property type="entry name" value="Acyl_Trfase/lysoPLipase"/>
</dbReference>
<evidence type="ECO:0000256" key="1">
    <source>
        <dbReference type="ARBA" id="ARBA00023098"/>
    </source>
</evidence>
<dbReference type="GO" id="GO:0005811">
    <property type="term" value="C:lipid droplet"/>
    <property type="evidence" value="ECO:0007669"/>
    <property type="project" value="TreeGrafter"/>
</dbReference>
<reference evidence="4" key="1">
    <citation type="submission" date="2021-01" db="EMBL/GenBank/DDBJ databases">
        <authorList>
            <person name="Corre E."/>
            <person name="Pelletier E."/>
            <person name="Niang G."/>
            <person name="Scheremetjew M."/>
            <person name="Finn R."/>
            <person name="Kale V."/>
            <person name="Holt S."/>
            <person name="Cochrane G."/>
            <person name="Meng A."/>
            <person name="Brown T."/>
            <person name="Cohen L."/>
        </authorList>
    </citation>
    <scope>NUCLEOTIDE SEQUENCE</scope>
    <source>
        <strain evidence="4">CCMP127</strain>
    </source>
</reference>
<feature type="active site" description="Nucleophile" evidence="2">
    <location>
        <position position="39"/>
    </location>
</feature>
<dbReference type="Pfam" id="PF01734">
    <property type="entry name" value="Patatin"/>
    <property type="match status" value="1"/>
</dbReference>
<dbReference type="PANTHER" id="PTHR12406:SF7">
    <property type="entry name" value="PATATIN-LIKE PHOSPHOLIPASE DOMAIN-CONTAINING PROTEIN 4"/>
    <property type="match status" value="1"/>
</dbReference>
<feature type="short sequence motif" description="GXSXG" evidence="2">
    <location>
        <begin position="37"/>
        <end position="41"/>
    </location>
</feature>
<feature type="active site" description="Proton acceptor" evidence="2">
    <location>
        <position position="166"/>
    </location>
</feature>
<dbReference type="InterPro" id="IPR002641">
    <property type="entry name" value="PNPLA_dom"/>
</dbReference>
<evidence type="ECO:0000259" key="3">
    <source>
        <dbReference type="PROSITE" id="PS51635"/>
    </source>
</evidence>
<keyword evidence="2" id="KW-0378">Hydrolase</keyword>
<name>A0A7S3KXK8_9STRA</name>
<keyword evidence="1 2" id="KW-0443">Lipid metabolism</keyword>
<dbReference type="SUPFAM" id="SSF52151">
    <property type="entry name" value="FabD/lysophospholipase-like"/>
    <property type="match status" value="1"/>
</dbReference>
<organism evidence="4">
    <name type="scientific">Amphora coffeiformis</name>
    <dbReference type="NCBI Taxonomy" id="265554"/>
    <lineage>
        <taxon>Eukaryota</taxon>
        <taxon>Sar</taxon>
        <taxon>Stramenopiles</taxon>
        <taxon>Ochrophyta</taxon>
        <taxon>Bacillariophyta</taxon>
        <taxon>Bacillariophyceae</taxon>
        <taxon>Bacillariophycidae</taxon>
        <taxon>Thalassiophysales</taxon>
        <taxon>Catenulaceae</taxon>
        <taxon>Amphora</taxon>
    </lineage>
</organism>
<evidence type="ECO:0000256" key="2">
    <source>
        <dbReference type="PROSITE-ProRule" id="PRU01161"/>
    </source>
</evidence>
<dbReference type="InterPro" id="IPR033562">
    <property type="entry name" value="PLPL"/>
</dbReference>
<dbReference type="EMBL" id="HBIM01002572">
    <property type="protein sequence ID" value="CAE0404066.1"/>
    <property type="molecule type" value="Transcribed_RNA"/>
</dbReference>
<dbReference type="Gene3D" id="3.40.1090.10">
    <property type="entry name" value="Cytosolic phospholipase A2 catalytic domain"/>
    <property type="match status" value="1"/>
</dbReference>